<dbReference type="SUPFAM" id="SSF111331">
    <property type="entry name" value="NAD kinase/diacylglycerol kinase-like"/>
    <property type="match status" value="1"/>
</dbReference>
<feature type="domain" description="DAGKc" evidence="1">
    <location>
        <begin position="49"/>
        <end position="131"/>
    </location>
</feature>
<dbReference type="PROSITE" id="PS50146">
    <property type="entry name" value="DAGK"/>
    <property type="match status" value="1"/>
</dbReference>
<evidence type="ECO:0000259" key="1">
    <source>
        <dbReference type="PROSITE" id="PS50146"/>
    </source>
</evidence>
<dbReference type="Proteomes" id="UP000603141">
    <property type="component" value="Unassembled WGS sequence"/>
</dbReference>
<proteinExistence type="predicted"/>
<name>A0A934SC73_9BACT</name>
<sequence length="309" mass="33634">MKVQLIINRGSGASDRGLNIEEFAKELTKEFAKSGHEVTSHMVPPSSIEQTIRSAMNERPDAIIIGGGDGTVSTAARLLGGSDIALGVLPMGTFNLAARDLGVPLDLSAAIQFLANAEAHQIDVLDVSGHACLCTTILGFYPEFASIFERRDHGGVWWKKTIKLITGVPKIFSHARHLNISWIGPNLIGHAKTKFSAFVPGSYRATAGIVPARTDFNCGTLTGYVGMQKTASSALRGIIDYVLGRHELNPELKVVKASELELRAHRRKHCTIMLDGEIMRLPFPIKLRILPGHLKVLTSSENLRPETEK</sequence>
<dbReference type="InterPro" id="IPR016064">
    <property type="entry name" value="NAD/diacylglycerol_kinase_sf"/>
</dbReference>
<gene>
    <name evidence="2" type="ORF">JIN85_13730</name>
</gene>
<dbReference type="RefSeq" id="WP_200271675.1">
    <property type="nucleotide sequence ID" value="NZ_JAENIJ010000022.1"/>
</dbReference>
<dbReference type="Pfam" id="PF00781">
    <property type="entry name" value="DAGK_cat"/>
    <property type="match status" value="1"/>
</dbReference>
<comment type="caution">
    <text evidence="2">The sequence shown here is derived from an EMBL/GenBank/DDBJ whole genome shotgun (WGS) entry which is preliminary data.</text>
</comment>
<dbReference type="Gene3D" id="2.60.200.40">
    <property type="match status" value="1"/>
</dbReference>
<protein>
    <recommendedName>
        <fullName evidence="1">DAGKc domain-containing protein</fullName>
    </recommendedName>
</protein>
<dbReference type="Gene3D" id="3.40.50.10330">
    <property type="entry name" value="Probable inorganic polyphosphate/atp-NAD kinase, domain 1"/>
    <property type="match status" value="1"/>
</dbReference>
<reference evidence="2" key="1">
    <citation type="submission" date="2021-01" db="EMBL/GenBank/DDBJ databases">
        <title>Modified the classification status of verrucomicrobia.</title>
        <authorList>
            <person name="Feng X."/>
        </authorList>
    </citation>
    <scope>NUCLEOTIDE SEQUENCE</scope>
    <source>
        <strain evidence="2">KCTC 22041</strain>
    </source>
</reference>
<dbReference type="AlphaFoldDB" id="A0A934SC73"/>
<evidence type="ECO:0000313" key="2">
    <source>
        <dbReference type="EMBL" id="MBK1883482.1"/>
    </source>
</evidence>
<dbReference type="InterPro" id="IPR001206">
    <property type="entry name" value="Diacylglycerol_kinase_cat_dom"/>
</dbReference>
<dbReference type="GO" id="GO:0016301">
    <property type="term" value="F:kinase activity"/>
    <property type="evidence" value="ECO:0007669"/>
    <property type="project" value="InterPro"/>
</dbReference>
<dbReference type="InterPro" id="IPR017438">
    <property type="entry name" value="ATP-NAD_kinase_N"/>
</dbReference>
<accession>A0A934SC73</accession>
<evidence type="ECO:0000313" key="3">
    <source>
        <dbReference type="Proteomes" id="UP000603141"/>
    </source>
</evidence>
<organism evidence="2 3">
    <name type="scientific">Luteolibacter pohnpeiensis</name>
    <dbReference type="NCBI Taxonomy" id="454153"/>
    <lineage>
        <taxon>Bacteria</taxon>
        <taxon>Pseudomonadati</taxon>
        <taxon>Verrucomicrobiota</taxon>
        <taxon>Verrucomicrobiia</taxon>
        <taxon>Verrucomicrobiales</taxon>
        <taxon>Verrucomicrobiaceae</taxon>
        <taxon>Luteolibacter</taxon>
    </lineage>
</organism>
<keyword evidence="3" id="KW-1185">Reference proteome</keyword>
<dbReference type="EMBL" id="JAENIJ010000022">
    <property type="protein sequence ID" value="MBK1883482.1"/>
    <property type="molecule type" value="Genomic_DNA"/>
</dbReference>